<dbReference type="AlphaFoldDB" id="A0A4R7RTB1"/>
<organism evidence="1 2">
    <name type="scientific">Prosthecobacter fusiformis</name>
    <dbReference type="NCBI Taxonomy" id="48464"/>
    <lineage>
        <taxon>Bacteria</taxon>
        <taxon>Pseudomonadati</taxon>
        <taxon>Verrucomicrobiota</taxon>
        <taxon>Verrucomicrobiia</taxon>
        <taxon>Verrucomicrobiales</taxon>
        <taxon>Verrucomicrobiaceae</taxon>
        <taxon>Prosthecobacter</taxon>
    </lineage>
</organism>
<gene>
    <name evidence="1" type="ORF">EI77_03173</name>
</gene>
<evidence type="ECO:0000313" key="1">
    <source>
        <dbReference type="EMBL" id="TDU68056.1"/>
    </source>
</evidence>
<dbReference type="RefSeq" id="WP_133796202.1">
    <property type="nucleotide sequence ID" value="NZ_SOCA01000006.1"/>
</dbReference>
<accession>A0A4R7RTB1</accession>
<protein>
    <submittedName>
        <fullName evidence="1">Uncharacterized protein YjaG (DUF416 family)</fullName>
    </submittedName>
</protein>
<dbReference type="OrthoDB" id="9204516at2"/>
<reference evidence="1 2" key="1">
    <citation type="submission" date="2019-03" db="EMBL/GenBank/DDBJ databases">
        <title>Genomic Encyclopedia of Archaeal and Bacterial Type Strains, Phase II (KMG-II): from individual species to whole genera.</title>
        <authorList>
            <person name="Goeker M."/>
        </authorList>
    </citation>
    <scope>NUCLEOTIDE SEQUENCE [LARGE SCALE GENOMIC DNA]</scope>
    <source>
        <strain evidence="1 2">ATCC 25309</strain>
    </source>
</reference>
<dbReference type="InterPro" id="IPR023381">
    <property type="entry name" value="YP001051499.1-like_dom_sf"/>
</dbReference>
<keyword evidence="2" id="KW-1185">Reference proteome</keyword>
<name>A0A4R7RTB1_9BACT</name>
<sequence>MEKKFNETELREELNAFQLDQLVVFGLSCAERMIPNYKRFTRECRWGDPDILRNGLDLTWNWLTTGTISEKEVKKMLATCEAQTPDTDDFDTILVSSALDAANSVSAVLELILSNRCDSAIEIAIYGRDTVDMYIQESEGMDPQDAQLENKIWLHPLMQRELKSQRSAISLIKQGIAIKDAESIWKRHDVGSLGF</sequence>
<proteinExistence type="predicted"/>
<dbReference type="InterPro" id="IPR007338">
    <property type="entry name" value="DUF416"/>
</dbReference>
<comment type="caution">
    <text evidence="1">The sequence shown here is derived from an EMBL/GenBank/DDBJ whole genome shotgun (WGS) entry which is preliminary data.</text>
</comment>
<dbReference type="Gene3D" id="1.20.1590.10">
    <property type="entry name" value="YP_001051499.1 domain like"/>
    <property type="match status" value="1"/>
</dbReference>
<dbReference type="Pfam" id="PF04222">
    <property type="entry name" value="DUF416"/>
    <property type="match status" value="1"/>
</dbReference>
<dbReference type="EMBL" id="SOCA01000006">
    <property type="protein sequence ID" value="TDU68056.1"/>
    <property type="molecule type" value="Genomic_DNA"/>
</dbReference>
<dbReference type="Proteomes" id="UP000295662">
    <property type="component" value="Unassembled WGS sequence"/>
</dbReference>
<evidence type="ECO:0000313" key="2">
    <source>
        <dbReference type="Proteomes" id="UP000295662"/>
    </source>
</evidence>